<evidence type="ECO:0000256" key="4">
    <source>
        <dbReference type="ARBA" id="ARBA00022793"/>
    </source>
</evidence>
<feature type="binding site" evidence="8">
    <location>
        <position position="518"/>
    </location>
    <ligand>
        <name>Mg(2+)</name>
        <dbReference type="ChEBI" id="CHEBI:18420"/>
    </ligand>
</feature>
<accession>A0AAD5TQE0</accession>
<dbReference type="InterPro" id="IPR029035">
    <property type="entry name" value="DHS-like_NAD/FAD-binding_dom"/>
</dbReference>
<dbReference type="EMBL" id="JADGJQ010000004">
    <property type="protein sequence ID" value="KAJ3184194.1"/>
    <property type="molecule type" value="Genomic_DNA"/>
</dbReference>
<evidence type="ECO:0000313" key="13">
    <source>
        <dbReference type="EMBL" id="KAJ3184194.1"/>
    </source>
</evidence>
<comment type="cofactor">
    <cofactor evidence="8">
        <name>Mg(2+)</name>
        <dbReference type="ChEBI" id="CHEBI:18420"/>
    </cofactor>
    <text evidence="8">Binds 1 Mg(2+) per subunit.</text>
</comment>
<evidence type="ECO:0000259" key="11">
    <source>
        <dbReference type="Pfam" id="PF02775"/>
    </source>
</evidence>
<evidence type="ECO:0000256" key="7">
    <source>
        <dbReference type="ARBA" id="ARBA00023239"/>
    </source>
</evidence>
<dbReference type="GO" id="GO:0030976">
    <property type="term" value="F:thiamine pyrophosphate binding"/>
    <property type="evidence" value="ECO:0007669"/>
    <property type="project" value="InterPro"/>
</dbReference>
<keyword evidence="4" id="KW-0210">Decarboxylase</keyword>
<protein>
    <submittedName>
        <fullName evidence="13">Pyruvate decarboxylase 1</fullName>
    </submittedName>
</protein>
<feature type="domain" description="Thiamine pyrophosphate enzyme TPP-binding" evidence="11">
    <location>
        <begin position="435"/>
        <end position="587"/>
    </location>
</feature>
<dbReference type="Gene3D" id="3.40.50.1220">
    <property type="entry name" value="TPP-binding domain"/>
    <property type="match status" value="1"/>
</dbReference>
<dbReference type="PANTHER" id="PTHR43452">
    <property type="entry name" value="PYRUVATE DECARBOXYLASE"/>
    <property type="match status" value="1"/>
</dbReference>
<organism evidence="13 14">
    <name type="scientific">Geranomyces variabilis</name>
    <dbReference type="NCBI Taxonomy" id="109894"/>
    <lineage>
        <taxon>Eukaryota</taxon>
        <taxon>Fungi</taxon>
        <taxon>Fungi incertae sedis</taxon>
        <taxon>Chytridiomycota</taxon>
        <taxon>Chytridiomycota incertae sedis</taxon>
        <taxon>Chytridiomycetes</taxon>
        <taxon>Spizellomycetales</taxon>
        <taxon>Powellomycetaceae</taxon>
        <taxon>Geranomyces</taxon>
    </lineage>
</organism>
<keyword evidence="3 8" id="KW-0479">Metal-binding</keyword>
<dbReference type="InterPro" id="IPR012000">
    <property type="entry name" value="Thiamin_PyroP_enz_cen_dom"/>
</dbReference>
<dbReference type="GO" id="GO:0004737">
    <property type="term" value="F:pyruvate decarboxylase activity"/>
    <property type="evidence" value="ECO:0007669"/>
    <property type="project" value="TreeGrafter"/>
</dbReference>
<evidence type="ECO:0000256" key="8">
    <source>
        <dbReference type="PIRSR" id="PIRSR036565-2"/>
    </source>
</evidence>
<dbReference type="Pfam" id="PF02776">
    <property type="entry name" value="TPP_enzyme_N"/>
    <property type="match status" value="1"/>
</dbReference>
<evidence type="ECO:0000256" key="2">
    <source>
        <dbReference type="ARBA" id="ARBA00007812"/>
    </source>
</evidence>
<dbReference type="InterPro" id="IPR011766">
    <property type="entry name" value="TPP_enzyme_TPP-bd"/>
</dbReference>
<dbReference type="AlphaFoldDB" id="A0AAD5TQE0"/>
<dbReference type="CDD" id="cd07038">
    <property type="entry name" value="TPP_PYR_PDC_IPDC_like"/>
    <property type="match status" value="1"/>
</dbReference>
<dbReference type="Pfam" id="PF00205">
    <property type="entry name" value="TPP_enzyme_M"/>
    <property type="match status" value="1"/>
</dbReference>
<name>A0AAD5TQE0_9FUNG</name>
<keyword evidence="14" id="KW-1185">Reference proteome</keyword>
<evidence type="ECO:0000256" key="9">
    <source>
        <dbReference type="RuleBase" id="RU362132"/>
    </source>
</evidence>
<evidence type="ECO:0000256" key="1">
    <source>
        <dbReference type="ARBA" id="ARBA00001964"/>
    </source>
</evidence>
<keyword evidence="13" id="KW-0670">Pyruvate</keyword>
<dbReference type="Gene3D" id="3.40.50.970">
    <property type="match status" value="3"/>
</dbReference>
<keyword evidence="7" id="KW-0456">Lyase</keyword>
<comment type="similarity">
    <text evidence="2 9">Belongs to the TPP enzyme family.</text>
</comment>
<gene>
    <name evidence="13" type="primary">PDC1</name>
    <name evidence="13" type="ORF">HDU87_005040</name>
</gene>
<evidence type="ECO:0000259" key="10">
    <source>
        <dbReference type="Pfam" id="PF00205"/>
    </source>
</evidence>
<reference evidence="13" key="1">
    <citation type="submission" date="2020-05" db="EMBL/GenBank/DDBJ databases">
        <title>Phylogenomic resolution of chytrid fungi.</title>
        <authorList>
            <person name="Stajich J.E."/>
            <person name="Amses K."/>
            <person name="Simmons R."/>
            <person name="Seto K."/>
            <person name="Myers J."/>
            <person name="Bonds A."/>
            <person name="Quandt C.A."/>
            <person name="Barry K."/>
            <person name="Liu P."/>
            <person name="Grigoriev I."/>
            <person name="Longcore J.E."/>
            <person name="James T.Y."/>
        </authorList>
    </citation>
    <scope>NUCLEOTIDE SEQUENCE</scope>
    <source>
        <strain evidence="13">JEL0379</strain>
    </source>
</reference>
<sequence length="620" mass="68153">MADIAQAAKTAVQDIGKRIPRPQSVGNYLLSRLHELGCNVVFGVPGDFNMEFLDQIEDFDGISWGYNANELNAGYAADGYARVKGGGGKDGMGVGAVCTTFGICTLFPNYSLFLVEQHLANLTVYEGVGELSCVNAIAGSEAELVSVVHIVGTPSTVSQADGAILHHTLGNGDFNVFARMYKEVTVAQASITPENAASEIDRVLRLCVLKRRPVYIALPTDVAAKTIVADMKPLDLRRDVNPKDAEDEAVKHLLAILEKAERPAILVDGCCQRWHVESQVRKFVEKSGFPVFSAPMGKSVVSEFHAQYRGAYVGEHTPKPIRDELESRDVLLMVGAIKSDFNTGGFTFHVKPESLIELHSSYCKIFHATYNVGFEGVLRKLTERITHRPWALPAAFEPGTPGVREDSATDITQTFFWTELGKHLAVEPYCVVAETGTSSFGASALKMPRGSRFVSQVLWGSIGYAFAASLGTALAGRELESPLRTVLITGEGSFQLTAQEMSTFLRHKLTPIILIINNDGYTIERYIHGETREYNRTAMWKYARSLDYYSVDQDKATYPRFGLQQRIVKKQDVAGALSRAFQEKDAIHVLEIVMDKMDAPQGMVKTAAKTRAENKYNGDS</sequence>
<evidence type="ECO:0000259" key="12">
    <source>
        <dbReference type="Pfam" id="PF02776"/>
    </source>
</evidence>
<dbReference type="PIRSF" id="PIRSF036565">
    <property type="entry name" value="Pyruvt_ip_decrb"/>
    <property type="match status" value="1"/>
</dbReference>
<evidence type="ECO:0000313" key="14">
    <source>
        <dbReference type="Proteomes" id="UP001212152"/>
    </source>
</evidence>
<dbReference type="CDD" id="cd02005">
    <property type="entry name" value="TPP_PDC_IPDC"/>
    <property type="match status" value="1"/>
</dbReference>
<dbReference type="SUPFAM" id="SSF52518">
    <property type="entry name" value="Thiamin diphosphate-binding fold (THDP-binding)"/>
    <property type="match status" value="2"/>
</dbReference>
<comment type="cofactor">
    <cofactor evidence="1">
        <name>thiamine diphosphate</name>
        <dbReference type="ChEBI" id="CHEBI:58937"/>
    </cofactor>
</comment>
<dbReference type="InterPro" id="IPR047213">
    <property type="entry name" value="TPP_PYR_PDC_IPDC-like"/>
</dbReference>
<dbReference type="Pfam" id="PF02775">
    <property type="entry name" value="TPP_enzyme_C"/>
    <property type="match status" value="1"/>
</dbReference>
<dbReference type="InterPro" id="IPR012110">
    <property type="entry name" value="PDC/IPDC-like"/>
</dbReference>
<dbReference type="GO" id="GO:0000949">
    <property type="term" value="P:aromatic amino acid family catabolic process to alcohol via Ehrlich pathway"/>
    <property type="evidence" value="ECO:0007669"/>
    <property type="project" value="TreeGrafter"/>
</dbReference>
<dbReference type="PANTHER" id="PTHR43452:SF30">
    <property type="entry name" value="PYRUVATE DECARBOXYLASE ISOZYME 1-RELATED"/>
    <property type="match status" value="1"/>
</dbReference>
<evidence type="ECO:0000256" key="6">
    <source>
        <dbReference type="ARBA" id="ARBA00023052"/>
    </source>
</evidence>
<dbReference type="Proteomes" id="UP001212152">
    <property type="component" value="Unassembled WGS sequence"/>
</dbReference>
<dbReference type="GO" id="GO:0005829">
    <property type="term" value="C:cytosol"/>
    <property type="evidence" value="ECO:0007669"/>
    <property type="project" value="TreeGrafter"/>
</dbReference>
<evidence type="ECO:0000256" key="5">
    <source>
        <dbReference type="ARBA" id="ARBA00022842"/>
    </source>
</evidence>
<comment type="caution">
    <text evidence="13">The sequence shown here is derived from an EMBL/GenBank/DDBJ whole genome shotgun (WGS) entry which is preliminary data.</text>
</comment>
<proteinExistence type="inferred from homology"/>
<dbReference type="InterPro" id="IPR012001">
    <property type="entry name" value="Thiamin_PyroP_enz_TPP-bd_dom"/>
</dbReference>
<dbReference type="SUPFAM" id="SSF52467">
    <property type="entry name" value="DHS-like NAD/FAD-binding domain"/>
    <property type="match status" value="1"/>
</dbReference>
<keyword evidence="6 9" id="KW-0786">Thiamine pyrophosphate</keyword>
<evidence type="ECO:0000256" key="3">
    <source>
        <dbReference type="ARBA" id="ARBA00022723"/>
    </source>
</evidence>
<feature type="domain" description="Thiamine pyrophosphate enzyme central" evidence="10">
    <location>
        <begin position="250"/>
        <end position="364"/>
    </location>
</feature>
<dbReference type="InterPro" id="IPR047214">
    <property type="entry name" value="TPP_PDC_IPDC"/>
</dbReference>
<dbReference type="FunFam" id="3.40.50.970:FF:000024">
    <property type="entry name" value="Pyruvate decarboxylase isozyme"/>
    <property type="match status" value="1"/>
</dbReference>
<feature type="domain" description="Thiamine pyrophosphate enzyme N-terminal TPP-binding" evidence="12">
    <location>
        <begin position="25"/>
        <end position="102"/>
    </location>
</feature>
<keyword evidence="5 8" id="KW-0460">Magnesium</keyword>
<dbReference type="GO" id="GO:0000287">
    <property type="term" value="F:magnesium ion binding"/>
    <property type="evidence" value="ECO:0007669"/>
    <property type="project" value="InterPro"/>
</dbReference>
<feature type="binding site" evidence="8">
    <location>
        <position position="520"/>
    </location>
    <ligand>
        <name>Mg(2+)</name>
        <dbReference type="ChEBI" id="CHEBI:18420"/>
    </ligand>
</feature>
<dbReference type="InterPro" id="IPR029061">
    <property type="entry name" value="THDP-binding"/>
</dbReference>